<name>A0A0B1RV41_OESDE</name>
<dbReference type="PROSITE" id="PS50292">
    <property type="entry name" value="PEROXIDASE_3"/>
    <property type="match status" value="1"/>
</dbReference>
<dbReference type="Proteomes" id="UP000053660">
    <property type="component" value="Unassembled WGS sequence"/>
</dbReference>
<dbReference type="OrthoDB" id="5824095at2759"/>
<dbReference type="GO" id="GO:0005576">
    <property type="term" value="C:extracellular region"/>
    <property type="evidence" value="ECO:0007669"/>
    <property type="project" value="UniProtKB-SubCell"/>
</dbReference>
<keyword evidence="3 5" id="KW-0575">Peroxidase</keyword>
<keyword evidence="6" id="KW-1185">Reference proteome</keyword>
<evidence type="ECO:0000256" key="2">
    <source>
        <dbReference type="ARBA" id="ARBA00022525"/>
    </source>
</evidence>
<keyword evidence="3 5" id="KW-0560">Oxidoreductase</keyword>
<dbReference type="PANTHER" id="PTHR11475">
    <property type="entry name" value="OXIDASE/PEROXIDASE"/>
    <property type="match status" value="1"/>
</dbReference>
<dbReference type="PANTHER" id="PTHR11475:SF4">
    <property type="entry name" value="CHORION PEROXIDASE"/>
    <property type="match status" value="1"/>
</dbReference>
<evidence type="ECO:0000256" key="4">
    <source>
        <dbReference type="ARBA" id="ARBA00023180"/>
    </source>
</evidence>
<reference evidence="5 6" key="1">
    <citation type="submission" date="2014-03" db="EMBL/GenBank/DDBJ databases">
        <title>Draft genome of the hookworm Oesophagostomum dentatum.</title>
        <authorList>
            <person name="Mitreva M."/>
        </authorList>
    </citation>
    <scope>NUCLEOTIDE SEQUENCE [LARGE SCALE GENOMIC DNA]</scope>
    <source>
        <strain evidence="5 6">OD-Hann</strain>
    </source>
</reference>
<dbReference type="EMBL" id="KN611240">
    <property type="protein sequence ID" value="KHJ76958.1"/>
    <property type="molecule type" value="Genomic_DNA"/>
</dbReference>
<dbReference type="InterPro" id="IPR019791">
    <property type="entry name" value="Haem_peroxidase_animal"/>
</dbReference>
<evidence type="ECO:0000256" key="1">
    <source>
        <dbReference type="ARBA" id="ARBA00004613"/>
    </source>
</evidence>
<evidence type="ECO:0000256" key="3">
    <source>
        <dbReference type="ARBA" id="ARBA00022559"/>
    </source>
</evidence>
<evidence type="ECO:0000313" key="6">
    <source>
        <dbReference type="Proteomes" id="UP000053660"/>
    </source>
</evidence>
<evidence type="ECO:0000313" key="5">
    <source>
        <dbReference type="EMBL" id="KHJ76958.1"/>
    </source>
</evidence>
<protein>
    <submittedName>
        <fullName evidence="5">Animal hem peroxidase</fullName>
    </submittedName>
</protein>
<accession>A0A0B1RV41</accession>
<comment type="subcellular location">
    <subcellularLocation>
        <location evidence="1">Secreted</location>
    </subcellularLocation>
</comment>
<dbReference type="GO" id="GO:0004601">
    <property type="term" value="F:peroxidase activity"/>
    <property type="evidence" value="ECO:0007669"/>
    <property type="project" value="UniProtKB-KW"/>
</dbReference>
<sequence>MQHAAMKADNEFSFPIRNQIFETRGQPGSGADLVAVNIMRGRDVGLAAYNEYRTMVGLKKAATFDDLKSEIDASNVEALKRIYEDVNDIDLYTGIMLEKPLEGAAVGPTGGFIIAEQFSALKRGDRFYYENRVRGTNSLKPGELNIVRRTALAKLVCANTPGMDNVPKDVFKLDSERVPCSSLPESMFEHSRLLQERDKAWFTRLCYISN</sequence>
<organism evidence="5 6">
    <name type="scientific">Oesophagostomum dentatum</name>
    <name type="common">Nodular worm</name>
    <dbReference type="NCBI Taxonomy" id="61180"/>
    <lineage>
        <taxon>Eukaryota</taxon>
        <taxon>Metazoa</taxon>
        <taxon>Ecdysozoa</taxon>
        <taxon>Nematoda</taxon>
        <taxon>Chromadorea</taxon>
        <taxon>Rhabditida</taxon>
        <taxon>Rhabditina</taxon>
        <taxon>Rhabditomorpha</taxon>
        <taxon>Strongyloidea</taxon>
        <taxon>Strongylidae</taxon>
        <taxon>Oesophagostomum</taxon>
    </lineage>
</organism>
<dbReference type="GO" id="GO:0020037">
    <property type="term" value="F:heme binding"/>
    <property type="evidence" value="ECO:0007669"/>
    <property type="project" value="InterPro"/>
</dbReference>
<dbReference type="Pfam" id="PF03098">
    <property type="entry name" value="An_peroxidase"/>
    <property type="match status" value="1"/>
</dbReference>
<dbReference type="InterPro" id="IPR037120">
    <property type="entry name" value="Haem_peroxidase_sf_animal"/>
</dbReference>
<gene>
    <name evidence="5" type="ORF">OESDEN_23422</name>
</gene>
<dbReference type="Gene3D" id="1.10.640.10">
    <property type="entry name" value="Haem peroxidase domain superfamily, animal type"/>
    <property type="match status" value="1"/>
</dbReference>
<dbReference type="SUPFAM" id="SSF48113">
    <property type="entry name" value="Heme-dependent peroxidases"/>
    <property type="match status" value="1"/>
</dbReference>
<dbReference type="AlphaFoldDB" id="A0A0B1RV41"/>
<keyword evidence="4" id="KW-0325">Glycoprotein</keyword>
<keyword evidence="2" id="KW-0964">Secreted</keyword>
<dbReference type="GO" id="GO:0006979">
    <property type="term" value="P:response to oxidative stress"/>
    <property type="evidence" value="ECO:0007669"/>
    <property type="project" value="InterPro"/>
</dbReference>
<proteinExistence type="predicted"/>
<dbReference type="InterPro" id="IPR010255">
    <property type="entry name" value="Haem_peroxidase_sf"/>
</dbReference>